<accession>A0A554VFE9</accession>
<dbReference type="RefSeq" id="WP_109438595.1">
    <property type="nucleotide sequence ID" value="NZ_CANMIK010000061.1"/>
</dbReference>
<dbReference type="PANTHER" id="PTHR38113">
    <property type="match status" value="1"/>
</dbReference>
<evidence type="ECO:0000313" key="2">
    <source>
        <dbReference type="EMBL" id="TSE05861.1"/>
    </source>
</evidence>
<name>A0A554VFE9_9FLAO</name>
<reference evidence="2 3" key="1">
    <citation type="submission" date="2019-07" db="EMBL/GenBank/DDBJ databases">
        <title>The draft genome sequence of Aquimarina algiphila M91.</title>
        <authorList>
            <person name="Meng X."/>
        </authorList>
    </citation>
    <scope>NUCLEOTIDE SEQUENCE [LARGE SCALE GENOMIC DNA]</scope>
    <source>
        <strain evidence="2 3">M91</strain>
    </source>
</reference>
<dbReference type="OrthoDB" id="1159372at2"/>
<dbReference type="PANTHER" id="PTHR38113:SF2">
    <property type="entry name" value="DUF2293 DOMAIN-CONTAINING PROTEIN"/>
    <property type="match status" value="1"/>
</dbReference>
<evidence type="ECO:0000259" key="1">
    <source>
        <dbReference type="Pfam" id="PF10056"/>
    </source>
</evidence>
<gene>
    <name evidence="2" type="ORF">FOF46_21320</name>
</gene>
<dbReference type="EMBL" id="VLNR01000053">
    <property type="protein sequence ID" value="TSE05861.1"/>
    <property type="molecule type" value="Genomic_DNA"/>
</dbReference>
<protein>
    <submittedName>
        <fullName evidence="2">DUF2293 domain-containing protein</fullName>
    </submittedName>
</protein>
<evidence type="ECO:0000313" key="3">
    <source>
        <dbReference type="Proteomes" id="UP000318833"/>
    </source>
</evidence>
<comment type="caution">
    <text evidence="2">The sequence shown here is derived from an EMBL/GenBank/DDBJ whole genome shotgun (WGS) entry which is preliminary data.</text>
</comment>
<dbReference type="Proteomes" id="UP000318833">
    <property type="component" value="Unassembled WGS sequence"/>
</dbReference>
<dbReference type="Pfam" id="PF10056">
    <property type="entry name" value="DUF2293"/>
    <property type="match status" value="1"/>
</dbReference>
<feature type="domain" description="DUF2293" evidence="1">
    <location>
        <begin position="147"/>
        <end position="233"/>
    </location>
</feature>
<organism evidence="2 3">
    <name type="scientific">Aquimarina algiphila</name>
    <dbReference type="NCBI Taxonomy" id="2047982"/>
    <lineage>
        <taxon>Bacteria</taxon>
        <taxon>Pseudomonadati</taxon>
        <taxon>Bacteroidota</taxon>
        <taxon>Flavobacteriia</taxon>
        <taxon>Flavobacteriales</taxon>
        <taxon>Flavobacteriaceae</taxon>
        <taxon>Aquimarina</taxon>
    </lineage>
</organism>
<proteinExistence type="predicted"/>
<dbReference type="InterPro" id="IPR018744">
    <property type="entry name" value="DUF2293"/>
</dbReference>
<keyword evidence="3" id="KW-1185">Reference proteome</keyword>
<sequence>MYFRFLINDCYLATTSQNIFLTKKEKLRCIQCGKRIPVGKSFVAESEKHKGTCFSCSPFGGYVLLPPGDAAMTRRSKKHSTLCAVVWAWNQRRKRYERQGQLVEEIAIEKAKIECQNDQNIRAEKNRKAAIVREQQDREYIIKFAIAIRRRYPNCPVKREFEIAKHACQKYSGRVGRTANAKEFDVKMIDLAVEAHIRHTETNYDDQFGQGKRKKEIRTDIRSDIDQILRRWKRTF</sequence>
<dbReference type="AlphaFoldDB" id="A0A554VFE9"/>